<accession>A0A1G7SXL7</accession>
<evidence type="ECO:0000313" key="3">
    <source>
        <dbReference type="Proteomes" id="UP000199495"/>
    </source>
</evidence>
<sequence>MTTSLIILFCLATAMTILVALRRPSEIPGAVVDMRQQLLTFGLRLPIALLAAAFVSQLVPVDLVGPYIGDSSGWVGILIATVFGAFIPGGPILTFPLALVIWRAGAGDAQMVSLLASWSIFAIHRVISYELPLLGGRFVVLRLLSSGLLPILAGFLALTLGTGLLQ</sequence>
<dbReference type="Proteomes" id="UP000199495">
    <property type="component" value="Unassembled WGS sequence"/>
</dbReference>
<protein>
    <recommendedName>
        <fullName evidence="4">Permease</fullName>
    </recommendedName>
</protein>
<dbReference type="STRING" id="440168.SAMN04487974_101792"/>
<name>A0A1G7SXL7_9HYPH</name>
<dbReference type="RefSeq" id="WP_210183877.1">
    <property type="nucleotide sequence ID" value="NZ_FNCS01000001.1"/>
</dbReference>
<keyword evidence="3" id="KW-1185">Reference proteome</keyword>
<gene>
    <name evidence="2" type="ORF">SAMN04487974_101792</name>
</gene>
<evidence type="ECO:0000313" key="2">
    <source>
        <dbReference type="EMBL" id="SDG27731.1"/>
    </source>
</evidence>
<feature type="transmembrane region" description="Helical" evidence="1">
    <location>
        <begin position="41"/>
        <end position="61"/>
    </location>
</feature>
<keyword evidence="1" id="KW-0472">Membrane</keyword>
<dbReference type="EMBL" id="FNCS01000001">
    <property type="protein sequence ID" value="SDG27731.1"/>
    <property type="molecule type" value="Genomic_DNA"/>
</dbReference>
<keyword evidence="1" id="KW-0812">Transmembrane</keyword>
<reference evidence="2 3" key="1">
    <citation type="submission" date="2016-10" db="EMBL/GenBank/DDBJ databases">
        <authorList>
            <person name="de Groot N.N."/>
        </authorList>
    </citation>
    <scope>NUCLEOTIDE SEQUENCE [LARGE SCALE GENOMIC DNA]</scope>
    <source>
        <strain evidence="2 3">CGMCC 1.10267</strain>
    </source>
</reference>
<organism evidence="2 3">
    <name type="scientific">Pelagibacterium luteolum</name>
    <dbReference type="NCBI Taxonomy" id="440168"/>
    <lineage>
        <taxon>Bacteria</taxon>
        <taxon>Pseudomonadati</taxon>
        <taxon>Pseudomonadota</taxon>
        <taxon>Alphaproteobacteria</taxon>
        <taxon>Hyphomicrobiales</taxon>
        <taxon>Devosiaceae</taxon>
        <taxon>Pelagibacterium</taxon>
    </lineage>
</organism>
<evidence type="ECO:0008006" key="4">
    <source>
        <dbReference type="Google" id="ProtNLM"/>
    </source>
</evidence>
<dbReference type="AlphaFoldDB" id="A0A1G7SXL7"/>
<evidence type="ECO:0000256" key="1">
    <source>
        <dbReference type="SAM" id="Phobius"/>
    </source>
</evidence>
<keyword evidence="1" id="KW-1133">Transmembrane helix</keyword>
<proteinExistence type="predicted"/>
<feature type="transmembrane region" description="Helical" evidence="1">
    <location>
        <begin position="147"/>
        <end position="165"/>
    </location>
</feature>
<feature type="transmembrane region" description="Helical" evidence="1">
    <location>
        <begin position="6"/>
        <end position="21"/>
    </location>
</feature>
<feature type="transmembrane region" description="Helical" evidence="1">
    <location>
        <begin position="109"/>
        <end position="127"/>
    </location>
</feature>
<feature type="transmembrane region" description="Helical" evidence="1">
    <location>
        <begin position="73"/>
        <end position="102"/>
    </location>
</feature>